<comment type="caution">
    <text evidence="3">The sequence shown here is derived from an EMBL/GenBank/DDBJ whole genome shotgun (WGS) entry which is preliminary data.</text>
</comment>
<dbReference type="Pfam" id="PF04991">
    <property type="entry name" value="LicD"/>
    <property type="match status" value="1"/>
</dbReference>
<dbReference type="PANTHER" id="PTHR13627:SF31">
    <property type="entry name" value="RIBITOL 5-PHOSPHATE TRANSFERASE FKRP"/>
    <property type="match status" value="1"/>
</dbReference>
<evidence type="ECO:0000256" key="1">
    <source>
        <dbReference type="SAM" id="MobiDB-lite"/>
    </source>
</evidence>
<dbReference type="GO" id="GO:0009100">
    <property type="term" value="P:glycoprotein metabolic process"/>
    <property type="evidence" value="ECO:0007669"/>
    <property type="project" value="UniProtKB-ARBA"/>
</dbReference>
<dbReference type="AlphaFoldDB" id="A0A4Q4ZJ84"/>
<dbReference type="InterPro" id="IPR007074">
    <property type="entry name" value="LicD/FKTN/FKRP_NTP_transf"/>
</dbReference>
<sequence length="486" mass="53559">MTDPADRHGFLVPADWSGPVDVEFDGIRVLSFDASRSPGTDEGGDRRSEWPASLRPHLTGRTEVTFRDHATGAELGRTEVAFDSSPGRTTVVDDDGRPLAMTKWGRLTRTFSDGSDLGTRTLDDLDRYFAVCAELGVDSCLGYGTLLGAVRTGRFIGHDNDADVLLVSHGTSPAAAAADSHRLQRELRRRGWGVRRQSAGFLNIWAPGRTYDDCFDVFTAYCVDGWVLVDRWVRGPGGPETLVPFGTISLEGRTYPAPADPETVLALTYGPQWRVPDPSFRYRTPRSTLDRSRTWMGIRQWGPGTRAWDDEPPVPASSPEEPTAFAVWCTDRLRPDDHVLEMGCRSGVDGVHLAGRCGSLLGYDQLLDHVAYARARAADVGAPAEFVPASFRDRRHLVSLGADLARRARDSGGRVAYCRRLLERLDPAARDAVWMQTRTALRRGGRMFLDVPADDTSIVEEAVAHGGKILVSVEQDAGRRWLELAW</sequence>
<organism evidence="3 4">
    <name type="scientific">Nocardioides guangzhouensis</name>
    <dbReference type="NCBI Taxonomy" id="2497878"/>
    <lineage>
        <taxon>Bacteria</taxon>
        <taxon>Bacillati</taxon>
        <taxon>Actinomycetota</taxon>
        <taxon>Actinomycetes</taxon>
        <taxon>Propionibacteriales</taxon>
        <taxon>Nocardioidaceae</taxon>
        <taxon>Nocardioides</taxon>
    </lineage>
</organism>
<dbReference type="RefSeq" id="WP_134714308.1">
    <property type="nucleotide sequence ID" value="NZ_SDKM01000004.1"/>
</dbReference>
<reference evidence="3 4" key="1">
    <citation type="submission" date="2019-01" db="EMBL/GenBank/DDBJ databases">
        <title>Nocardioides guangzhouensis sp. nov., an actinobacterium isolated from soil.</title>
        <authorList>
            <person name="Fu Y."/>
            <person name="Cai Y."/>
            <person name="Lin Z."/>
            <person name="Chen P."/>
        </authorList>
    </citation>
    <scope>NUCLEOTIDE SEQUENCE [LARGE SCALE GENOMIC DNA]</scope>
    <source>
        <strain evidence="3 4">130</strain>
    </source>
</reference>
<proteinExistence type="predicted"/>
<protein>
    <recommendedName>
        <fullName evidence="2">LicD/FKTN/FKRP nucleotidyltransferase domain-containing protein</fullName>
    </recommendedName>
</protein>
<dbReference type="PANTHER" id="PTHR13627">
    <property type="entry name" value="FUKUTIN RELATED PROTEIN"/>
    <property type="match status" value="1"/>
</dbReference>
<dbReference type="InterPro" id="IPR029063">
    <property type="entry name" value="SAM-dependent_MTases_sf"/>
</dbReference>
<evidence type="ECO:0000259" key="2">
    <source>
        <dbReference type="Pfam" id="PF04991"/>
    </source>
</evidence>
<dbReference type="Gene3D" id="3.40.50.150">
    <property type="entry name" value="Vaccinia Virus protein VP39"/>
    <property type="match status" value="1"/>
</dbReference>
<evidence type="ECO:0000313" key="3">
    <source>
        <dbReference type="EMBL" id="RYP88008.1"/>
    </source>
</evidence>
<feature type="domain" description="LicD/FKTN/FKRP nucleotidyltransferase" evidence="2">
    <location>
        <begin position="132"/>
        <end position="166"/>
    </location>
</feature>
<name>A0A4Q4ZJ84_9ACTN</name>
<dbReference type="OrthoDB" id="3780655at2"/>
<dbReference type="InterPro" id="IPR052613">
    <property type="entry name" value="LicD_transferase"/>
</dbReference>
<dbReference type="SUPFAM" id="SSF53335">
    <property type="entry name" value="S-adenosyl-L-methionine-dependent methyltransferases"/>
    <property type="match status" value="1"/>
</dbReference>
<evidence type="ECO:0000313" key="4">
    <source>
        <dbReference type="Proteomes" id="UP000295198"/>
    </source>
</evidence>
<dbReference type="EMBL" id="SDKM01000004">
    <property type="protein sequence ID" value="RYP88008.1"/>
    <property type="molecule type" value="Genomic_DNA"/>
</dbReference>
<dbReference type="Proteomes" id="UP000295198">
    <property type="component" value="Unassembled WGS sequence"/>
</dbReference>
<gene>
    <name evidence="3" type="ORF">EKO23_03925</name>
</gene>
<feature type="region of interest" description="Disordered" evidence="1">
    <location>
        <begin position="33"/>
        <end position="52"/>
    </location>
</feature>
<keyword evidence="4" id="KW-1185">Reference proteome</keyword>
<accession>A0A4Q4ZJ84</accession>